<evidence type="ECO:0000256" key="1">
    <source>
        <dbReference type="ARBA" id="ARBA00022741"/>
    </source>
</evidence>
<gene>
    <name evidence="6" type="ORF">Tsumi_15840</name>
</gene>
<dbReference type="SMART" id="SM00487">
    <property type="entry name" value="DEXDc"/>
    <property type="match status" value="1"/>
</dbReference>
<organism evidence="6 7">
    <name type="scientific">Porphyromonas miyakawae</name>
    <dbReference type="NCBI Taxonomy" id="3137470"/>
    <lineage>
        <taxon>Bacteria</taxon>
        <taxon>Pseudomonadati</taxon>
        <taxon>Bacteroidota</taxon>
        <taxon>Bacteroidia</taxon>
        <taxon>Bacteroidales</taxon>
        <taxon>Porphyromonadaceae</taxon>
        <taxon>Porphyromonas</taxon>
    </lineage>
</organism>
<feature type="region of interest" description="Disordered" evidence="3">
    <location>
        <begin position="428"/>
        <end position="449"/>
    </location>
</feature>
<protein>
    <submittedName>
        <fullName evidence="6">ATP-dependent helicase</fullName>
    </submittedName>
</protein>
<dbReference type="Proteomes" id="UP001628220">
    <property type="component" value="Unassembled WGS sequence"/>
</dbReference>
<evidence type="ECO:0000259" key="4">
    <source>
        <dbReference type="PROSITE" id="PS51192"/>
    </source>
</evidence>
<dbReference type="InterPro" id="IPR001650">
    <property type="entry name" value="Helicase_C-like"/>
</dbReference>
<dbReference type="InterPro" id="IPR027417">
    <property type="entry name" value="P-loop_NTPase"/>
</dbReference>
<dbReference type="PROSITE" id="PS51194">
    <property type="entry name" value="HELICASE_CTER"/>
    <property type="match status" value="1"/>
</dbReference>
<keyword evidence="1" id="KW-0547">Nucleotide-binding</keyword>
<dbReference type="EMBL" id="BAAFSF010000004">
    <property type="protein sequence ID" value="GAB1252478.1"/>
    <property type="molecule type" value="Genomic_DNA"/>
</dbReference>
<keyword evidence="6" id="KW-0347">Helicase</keyword>
<dbReference type="Pfam" id="PF00271">
    <property type="entry name" value="Helicase_C"/>
    <property type="match status" value="1"/>
</dbReference>
<feature type="domain" description="Helicase C-terminal" evidence="5">
    <location>
        <begin position="243"/>
        <end position="428"/>
    </location>
</feature>
<evidence type="ECO:0000256" key="3">
    <source>
        <dbReference type="SAM" id="MobiDB-lite"/>
    </source>
</evidence>
<name>A0ABQ0E4A8_9PORP</name>
<reference evidence="6 7" key="1">
    <citation type="journal article" date="2025" name="Int. J. Syst. Evol. Microbiol.">
        <title>Desulfovibrio falkowii sp. nov., Porphyromonas miyakawae sp. nov., Mediterraneibacter flintii sp. nov. and Owariibacterium komagatae gen. nov., sp. nov., isolated from human faeces.</title>
        <authorList>
            <person name="Hamaguchi T."/>
            <person name="Ohara M."/>
            <person name="Hisatomi A."/>
            <person name="Sekiguchi K."/>
            <person name="Takeda J.I."/>
            <person name="Ueyama J."/>
            <person name="Ito M."/>
            <person name="Nishiwaki H."/>
            <person name="Ogi T."/>
            <person name="Hirayama M."/>
            <person name="Ohkuma M."/>
            <person name="Sakamoto M."/>
            <person name="Ohno K."/>
        </authorList>
    </citation>
    <scope>NUCLEOTIDE SEQUENCE [LARGE SCALE GENOMIC DNA]</scope>
    <source>
        <strain evidence="6 7">13CB11C</strain>
    </source>
</reference>
<feature type="domain" description="Helicase ATP-binding" evidence="4">
    <location>
        <begin position="30"/>
        <end position="209"/>
    </location>
</feature>
<dbReference type="InterPro" id="IPR011545">
    <property type="entry name" value="DEAD/DEAH_box_helicase_dom"/>
</dbReference>
<dbReference type="GO" id="GO:0004386">
    <property type="term" value="F:helicase activity"/>
    <property type="evidence" value="ECO:0007669"/>
    <property type="project" value="UniProtKB-KW"/>
</dbReference>
<dbReference type="PROSITE" id="PS51192">
    <property type="entry name" value="HELICASE_ATP_BIND_1"/>
    <property type="match status" value="1"/>
</dbReference>
<sequence length="653" mass="73791">MNNIFNTTYDRNGSSVTTNAMGMREMQQRIYEKYASQYLLLKAPPASGKSRALMFVAIEKLKQGLVKKVIVAVPERSIGKSFCSTKLKANGFHSDWVISQKYDLCSPGVEPMKTKAFAAFMEDENASVLLCTHSTLRFAYEKIGCQKFNDCLLAIDEFHHVSAEADSKLGELIRAIMADTNAHVLAMTGSYFRGDCVAVLSPSDERRFEKVTYNYYEQLNGYQYLKSLGIGFHFYNGVYFEALKDSEVLDLSKKTIIYIPNVNSSESTGEKIMEVDQILGCIGTYQYTDDFGVYHICSSDGRELRVADLVNDTDYEQREKIMSYLRAIKKPEDMDIIIALGMAKEGFDWPFCETTLTIGYRGSLTEIVQIIGRCTRDSKNKTHAQFTNLVAEPSANREEIVESVNNILKAISASLLMEEVIAPKYNFKPKETSTSTEGETDGASKNDDGSGHTIFIEGFRGIKSDRVKDIIENDLVDLKARILQNPDVQHAIGQNVPAETINNGLIPKVIREVLPDLNEEESKELGTYIVIDSVLSYKDVKDINGQKFLEFANRLINVNDINIDLIYSVTPFHDAYEVLSKSLDARVFRSIQAYIKSMRIDVTDDEAKAFWPKVTEFAKKMQREPNLDSNDPYERRLAEVLLYAKRRIMESHG</sequence>
<evidence type="ECO:0000259" key="5">
    <source>
        <dbReference type="PROSITE" id="PS51194"/>
    </source>
</evidence>
<keyword evidence="6" id="KW-0378">Hydrolase</keyword>
<evidence type="ECO:0000256" key="2">
    <source>
        <dbReference type="ARBA" id="ARBA00022840"/>
    </source>
</evidence>
<evidence type="ECO:0000313" key="7">
    <source>
        <dbReference type="Proteomes" id="UP001628220"/>
    </source>
</evidence>
<comment type="caution">
    <text evidence="6">The sequence shown here is derived from an EMBL/GenBank/DDBJ whole genome shotgun (WGS) entry which is preliminary data.</text>
</comment>
<evidence type="ECO:0000313" key="6">
    <source>
        <dbReference type="EMBL" id="GAB1252478.1"/>
    </source>
</evidence>
<keyword evidence="7" id="KW-1185">Reference proteome</keyword>
<dbReference type="Pfam" id="PF00270">
    <property type="entry name" value="DEAD"/>
    <property type="match status" value="1"/>
</dbReference>
<keyword evidence="2" id="KW-0067">ATP-binding</keyword>
<dbReference type="RefSeq" id="WP_411916216.1">
    <property type="nucleotide sequence ID" value="NZ_BAAFSF010000004.1"/>
</dbReference>
<dbReference type="InterPro" id="IPR014001">
    <property type="entry name" value="Helicase_ATP-bd"/>
</dbReference>
<dbReference type="Gene3D" id="3.40.50.300">
    <property type="entry name" value="P-loop containing nucleotide triphosphate hydrolases"/>
    <property type="match status" value="2"/>
</dbReference>
<proteinExistence type="predicted"/>
<accession>A0ABQ0E4A8</accession>
<dbReference type="SUPFAM" id="SSF52540">
    <property type="entry name" value="P-loop containing nucleoside triphosphate hydrolases"/>
    <property type="match status" value="1"/>
</dbReference>